<dbReference type="Proteomes" id="UP000609064">
    <property type="component" value="Unassembled WGS sequence"/>
</dbReference>
<organism evidence="2 3">
    <name type="scientific">Emticicia aquatilis</name>
    <dbReference type="NCBI Taxonomy" id="1537369"/>
    <lineage>
        <taxon>Bacteria</taxon>
        <taxon>Pseudomonadati</taxon>
        <taxon>Bacteroidota</taxon>
        <taxon>Cytophagia</taxon>
        <taxon>Cytophagales</taxon>
        <taxon>Leadbetterellaceae</taxon>
        <taxon>Emticicia</taxon>
    </lineage>
</organism>
<keyword evidence="3" id="KW-1185">Reference proteome</keyword>
<name>A0A916Z230_9BACT</name>
<protein>
    <recommendedName>
        <fullName evidence="4">YHS domain protein</fullName>
    </recommendedName>
</protein>
<proteinExistence type="predicted"/>
<feature type="chain" id="PRO_5037355307" description="YHS domain protein" evidence="1">
    <location>
        <begin position="18"/>
        <end position="151"/>
    </location>
</feature>
<sequence>MKKLSLLFVLISFNLFAQDAVNPALRQKHFLIEKGVAISGYDPVSYFSGKPQKGKIAYTNAGITYKFASAANLETFKKNPAKYEPAYGGWCAYAMGAKGEKVEVDPENYKIVNGALNLFYKSFFSNTLDEWNKEETKLKKQADTNWQKIYK</sequence>
<evidence type="ECO:0008006" key="4">
    <source>
        <dbReference type="Google" id="ProtNLM"/>
    </source>
</evidence>
<evidence type="ECO:0000313" key="3">
    <source>
        <dbReference type="Proteomes" id="UP000609064"/>
    </source>
</evidence>
<feature type="signal peptide" evidence="1">
    <location>
        <begin position="1"/>
        <end position="17"/>
    </location>
</feature>
<dbReference type="EMBL" id="BMKK01000009">
    <property type="protein sequence ID" value="GGD72362.1"/>
    <property type="molecule type" value="Genomic_DNA"/>
</dbReference>
<comment type="caution">
    <text evidence="2">The sequence shown here is derived from an EMBL/GenBank/DDBJ whole genome shotgun (WGS) entry which is preliminary data.</text>
</comment>
<evidence type="ECO:0000313" key="2">
    <source>
        <dbReference type="EMBL" id="GGD72362.1"/>
    </source>
</evidence>
<keyword evidence="1" id="KW-0732">Signal</keyword>
<reference evidence="2" key="2">
    <citation type="submission" date="2020-09" db="EMBL/GenBank/DDBJ databases">
        <authorList>
            <person name="Sun Q."/>
            <person name="Zhou Y."/>
        </authorList>
    </citation>
    <scope>NUCLEOTIDE SEQUENCE</scope>
    <source>
        <strain evidence="2">CGMCC 1.15958</strain>
    </source>
</reference>
<evidence type="ECO:0000256" key="1">
    <source>
        <dbReference type="SAM" id="SignalP"/>
    </source>
</evidence>
<accession>A0A916Z230</accession>
<dbReference type="NCBIfam" id="NF041384">
    <property type="entry name" value="YHS_seleno_dom"/>
    <property type="match status" value="1"/>
</dbReference>
<reference evidence="2" key="1">
    <citation type="journal article" date="2014" name="Int. J. Syst. Evol. Microbiol.">
        <title>Complete genome sequence of Corynebacterium casei LMG S-19264T (=DSM 44701T), isolated from a smear-ripened cheese.</title>
        <authorList>
            <consortium name="US DOE Joint Genome Institute (JGI-PGF)"/>
            <person name="Walter F."/>
            <person name="Albersmeier A."/>
            <person name="Kalinowski J."/>
            <person name="Ruckert C."/>
        </authorList>
    </citation>
    <scope>NUCLEOTIDE SEQUENCE</scope>
    <source>
        <strain evidence="2">CGMCC 1.15958</strain>
    </source>
</reference>
<gene>
    <name evidence="2" type="ORF">GCM10011514_40610</name>
</gene>
<dbReference type="RefSeq" id="WP_188768867.1">
    <property type="nucleotide sequence ID" value="NZ_BMKK01000009.1"/>
</dbReference>
<dbReference type="AlphaFoldDB" id="A0A916Z230"/>